<feature type="transmembrane region" description="Helical" evidence="1">
    <location>
        <begin position="164"/>
        <end position="185"/>
    </location>
</feature>
<dbReference type="KEGG" id="cagg:HYG79_11965"/>
<evidence type="ECO:0000313" key="3">
    <source>
        <dbReference type="Proteomes" id="UP000509302"/>
    </source>
</evidence>
<evidence type="ECO:0008006" key="4">
    <source>
        <dbReference type="Google" id="ProtNLM"/>
    </source>
</evidence>
<evidence type="ECO:0000256" key="1">
    <source>
        <dbReference type="SAM" id="Phobius"/>
    </source>
</evidence>
<dbReference type="RefSeq" id="WP_179242314.1">
    <property type="nucleotide sequence ID" value="NZ_CP058595.1"/>
</dbReference>
<dbReference type="EMBL" id="CP058595">
    <property type="protein sequence ID" value="QLG46028.1"/>
    <property type="molecule type" value="Genomic_DNA"/>
</dbReference>
<keyword evidence="1" id="KW-0812">Transmembrane</keyword>
<proteinExistence type="predicted"/>
<sequence length="239" mass="27026">MASFRPADYRIRKLIGILGLTLPFMLWVLNDGQLLSSISHYYYLTNPSLCFIIVLSSLALFLISYKGYTSDKGELINDNWITNIAGVAALAVVIIPTSCDNSGSSVIDAICVLSKEDSSRFPLRGHLVEYFNNIHFTAAAIFVFLMGYMSLFKFTRGKNIRWKRYTYITSGILIWTAIVILGIYFLSDDEIPNIVFWMETLAVVSFGIAWLVKGEAVEMVKEMPQKIKDISRNVIQKFS</sequence>
<keyword evidence="1" id="KW-0472">Membrane</keyword>
<reference evidence="2 3" key="1">
    <citation type="journal article" date="2006" name="Int. J. Syst. Evol. Microbiol.">
        <title>Costertonia aggregata gen. nov., sp. nov., a mesophilic marine bacterium of the family Flavobacteriaceae, isolated from a mature biofilm.</title>
        <authorList>
            <person name="Kwon K.K."/>
            <person name="Lee Y.K."/>
            <person name="Lee H.K."/>
        </authorList>
    </citation>
    <scope>NUCLEOTIDE SEQUENCE [LARGE SCALE GENOMIC DNA]</scope>
    <source>
        <strain evidence="2 3">KCCM 42265</strain>
    </source>
</reference>
<name>A0A7H9ARC3_9FLAO</name>
<feature type="transmembrane region" description="Helical" evidence="1">
    <location>
        <begin position="130"/>
        <end position="152"/>
    </location>
</feature>
<evidence type="ECO:0000313" key="2">
    <source>
        <dbReference type="EMBL" id="QLG46028.1"/>
    </source>
</evidence>
<gene>
    <name evidence="2" type="ORF">HYG79_11965</name>
</gene>
<keyword evidence="3" id="KW-1185">Reference proteome</keyword>
<dbReference type="AlphaFoldDB" id="A0A7H9ARC3"/>
<accession>A0A7H9ARC3</accession>
<protein>
    <recommendedName>
        <fullName evidence="4">DUF998 domain-containing protein</fullName>
    </recommendedName>
</protein>
<feature type="transmembrane region" description="Helical" evidence="1">
    <location>
        <begin position="41"/>
        <end position="63"/>
    </location>
</feature>
<keyword evidence="1" id="KW-1133">Transmembrane helix</keyword>
<feature type="transmembrane region" description="Helical" evidence="1">
    <location>
        <begin position="75"/>
        <end position="95"/>
    </location>
</feature>
<organism evidence="2 3">
    <name type="scientific">Costertonia aggregata</name>
    <dbReference type="NCBI Taxonomy" id="343403"/>
    <lineage>
        <taxon>Bacteria</taxon>
        <taxon>Pseudomonadati</taxon>
        <taxon>Bacteroidota</taxon>
        <taxon>Flavobacteriia</taxon>
        <taxon>Flavobacteriales</taxon>
        <taxon>Flavobacteriaceae</taxon>
        <taxon>Costertonia</taxon>
    </lineage>
</organism>
<feature type="transmembrane region" description="Helical" evidence="1">
    <location>
        <begin position="12"/>
        <end position="29"/>
    </location>
</feature>
<feature type="transmembrane region" description="Helical" evidence="1">
    <location>
        <begin position="191"/>
        <end position="212"/>
    </location>
</feature>
<dbReference type="Proteomes" id="UP000509302">
    <property type="component" value="Chromosome"/>
</dbReference>